<dbReference type="Pfam" id="PF02668">
    <property type="entry name" value="TauD"/>
    <property type="match status" value="1"/>
</dbReference>
<name>A0ABS4UIF4_9ACTN</name>
<dbReference type="InterPro" id="IPR042098">
    <property type="entry name" value="TauD-like_sf"/>
</dbReference>
<keyword evidence="3 7" id="KW-0223">Dioxygenase</keyword>
<comment type="caution">
    <text evidence="7">The sequence shown here is derived from an EMBL/GenBank/DDBJ whole genome shotgun (WGS) entry which is preliminary data.</text>
</comment>
<gene>
    <name evidence="7" type="ORF">JOF29_002515</name>
</gene>
<evidence type="ECO:0000256" key="2">
    <source>
        <dbReference type="ARBA" id="ARBA00022723"/>
    </source>
</evidence>
<evidence type="ECO:0000256" key="3">
    <source>
        <dbReference type="ARBA" id="ARBA00022964"/>
    </source>
</evidence>
<dbReference type="SUPFAM" id="SSF51197">
    <property type="entry name" value="Clavaminate synthase-like"/>
    <property type="match status" value="1"/>
</dbReference>
<dbReference type="InterPro" id="IPR003819">
    <property type="entry name" value="TauD/TfdA-like"/>
</dbReference>
<protein>
    <submittedName>
        <fullName evidence="7">Taurine dioxygenase</fullName>
        <ecNumber evidence="7">1.14.11.17</ecNumber>
    </submittedName>
</protein>
<organism evidence="7 8">
    <name type="scientific">Kribbella aluminosa</name>
    <dbReference type="NCBI Taxonomy" id="416017"/>
    <lineage>
        <taxon>Bacteria</taxon>
        <taxon>Bacillati</taxon>
        <taxon>Actinomycetota</taxon>
        <taxon>Actinomycetes</taxon>
        <taxon>Propionibacteriales</taxon>
        <taxon>Kribbellaceae</taxon>
        <taxon>Kribbella</taxon>
    </lineage>
</organism>
<dbReference type="PANTHER" id="PTHR30468">
    <property type="entry name" value="ALPHA-KETOGLUTARATE-DEPENDENT SULFONATE DIOXYGENASE"/>
    <property type="match status" value="1"/>
</dbReference>
<dbReference type="GO" id="GO:0000908">
    <property type="term" value="F:taurine dioxygenase activity"/>
    <property type="evidence" value="ECO:0007669"/>
    <property type="project" value="UniProtKB-EC"/>
</dbReference>
<keyword evidence="5" id="KW-0408">Iron</keyword>
<comment type="similarity">
    <text evidence="1">Belongs to the TfdA dioxygenase family.</text>
</comment>
<feature type="domain" description="TauD/TfdA-like" evidence="6">
    <location>
        <begin position="27"/>
        <end position="289"/>
    </location>
</feature>
<dbReference type="InterPro" id="IPR051323">
    <property type="entry name" value="AtsK-like"/>
</dbReference>
<evidence type="ECO:0000256" key="1">
    <source>
        <dbReference type="ARBA" id="ARBA00005896"/>
    </source>
</evidence>
<dbReference type="PANTHER" id="PTHR30468:SF1">
    <property type="entry name" value="ALPHA-KETOGLUTARATE-DEPENDENT SULFONATE DIOXYGENASE"/>
    <property type="match status" value="1"/>
</dbReference>
<evidence type="ECO:0000313" key="7">
    <source>
        <dbReference type="EMBL" id="MBP2351432.1"/>
    </source>
</evidence>
<keyword evidence="2" id="KW-0479">Metal-binding</keyword>
<evidence type="ECO:0000313" key="8">
    <source>
        <dbReference type="Proteomes" id="UP000755585"/>
    </source>
</evidence>
<keyword evidence="8" id="KW-1185">Reference proteome</keyword>
<sequence>MARQLATEETTVLAVAQDLTEGRGMRFTPLSDHIGAEVHGMDLDRPISAEVAAELHQALGTHKLLLFRQGSISDDTHVRLLESMGRIMREDDAGSLFTHVGTTPDAYVKGTDRLRFHSDWQCAESGALQVISLYAEEMEHDDPTIFADMTYAARSLPSDLRDRVASFDLVQCTDFSGATPKDGHFRLSAQAAGVSDAYFPRSVHPLLGRHRVTGEELLNVSEQQTSHIVGMSEDESDVVFAELAKHQYGDDNRYVHHWQVGDLVIWDNIALQHARDASTGPSGRRLRRVVLNELDFGDLFAELPEAVAMS</sequence>
<evidence type="ECO:0000259" key="6">
    <source>
        <dbReference type="Pfam" id="PF02668"/>
    </source>
</evidence>
<evidence type="ECO:0000256" key="5">
    <source>
        <dbReference type="ARBA" id="ARBA00023004"/>
    </source>
</evidence>
<dbReference type="EC" id="1.14.11.17" evidence="7"/>
<dbReference type="EMBL" id="JAGINT010000001">
    <property type="protein sequence ID" value="MBP2351432.1"/>
    <property type="molecule type" value="Genomic_DNA"/>
</dbReference>
<dbReference type="Proteomes" id="UP000755585">
    <property type="component" value="Unassembled WGS sequence"/>
</dbReference>
<proteinExistence type="inferred from homology"/>
<accession>A0ABS4UIF4</accession>
<keyword evidence="4 7" id="KW-0560">Oxidoreductase</keyword>
<dbReference type="RefSeq" id="WP_209694332.1">
    <property type="nucleotide sequence ID" value="NZ_BAAAVU010000042.1"/>
</dbReference>
<evidence type="ECO:0000256" key="4">
    <source>
        <dbReference type="ARBA" id="ARBA00023002"/>
    </source>
</evidence>
<dbReference type="Gene3D" id="3.60.130.10">
    <property type="entry name" value="Clavaminate synthase-like"/>
    <property type="match status" value="1"/>
</dbReference>
<reference evidence="7 8" key="1">
    <citation type="submission" date="2021-03" db="EMBL/GenBank/DDBJ databases">
        <title>Sequencing the genomes of 1000 actinobacteria strains.</title>
        <authorList>
            <person name="Klenk H.-P."/>
        </authorList>
    </citation>
    <scope>NUCLEOTIDE SEQUENCE [LARGE SCALE GENOMIC DNA]</scope>
    <source>
        <strain evidence="7 8">DSM 18824</strain>
    </source>
</reference>